<feature type="binding site" evidence="9">
    <location>
        <begin position="405"/>
        <end position="412"/>
    </location>
    <ligand>
        <name>GTP</name>
        <dbReference type="ChEBI" id="CHEBI:37565"/>
    </ligand>
</feature>
<dbReference type="GO" id="GO:0005886">
    <property type="term" value="C:plasma membrane"/>
    <property type="evidence" value="ECO:0007669"/>
    <property type="project" value="UniProtKB-SubCell"/>
</dbReference>
<keyword evidence="14" id="KW-1185">Reference proteome</keyword>
<dbReference type="FunFam" id="3.40.50.300:FF:000053">
    <property type="entry name" value="Signal recognition particle receptor FtsY"/>
    <property type="match status" value="1"/>
</dbReference>
<feature type="compositionally biased region" description="Low complexity" evidence="10">
    <location>
        <begin position="244"/>
        <end position="268"/>
    </location>
</feature>
<keyword evidence="7 9" id="KW-0675">Receptor</keyword>
<proteinExistence type="inferred from homology"/>
<dbReference type="SUPFAM" id="SSF47364">
    <property type="entry name" value="Domain of the SRP/SRP receptor G-proteins"/>
    <property type="match status" value="1"/>
</dbReference>
<dbReference type="Pfam" id="PF02881">
    <property type="entry name" value="SRP54_N"/>
    <property type="match status" value="1"/>
</dbReference>
<evidence type="ECO:0000256" key="9">
    <source>
        <dbReference type="HAMAP-Rule" id="MF_00920"/>
    </source>
</evidence>
<feature type="domain" description="SRP54-type proteins GTP-binding" evidence="12">
    <location>
        <begin position="570"/>
        <end position="583"/>
    </location>
</feature>
<dbReference type="SUPFAM" id="SSF52540">
    <property type="entry name" value="P-loop containing nucleoside triphosphate hydrolases"/>
    <property type="match status" value="1"/>
</dbReference>
<reference evidence="14" key="1">
    <citation type="submission" date="2017-01" db="EMBL/GenBank/DDBJ databases">
        <authorList>
            <person name="Varghese N."/>
            <person name="Submissions S."/>
        </authorList>
    </citation>
    <scope>NUCLEOTIDE SEQUENCE [LARGE SCALE GENOMIC DNA]</scope>
    <source>
        <strain evidence="14">DSM 44531</strain>
    </source>
</reference>
<dbReference type="EMBL" id="FTOF01000003">
    <property type="protein sequence ID" value="SIS43294.1"/>
    <property type="molecule type" value="Genomic_DNA"/>
</dbReference>
<name>A0A1N7J1Y7_9CORY</name>
<comment type="subunit">
    <text evidence="9">Part of the signal recognition particle protein translocation system, which is composed of SRP and FtsY.</text>
</comment>
<evidence type="ECO:0000256" key="11">
    <source>
        <dbReference type="SAM" id="Phobius"/>
    </source>
</evidence>
<dbReference type="STRING" id="1161099.SAMN05444817_103155"/>
<feature type="compositionally biased region" description="Acidic residues" evidence="10">
    <location>
        <begin position="140"/>
        <end position="151"/>
    </location>
</feature>
<dbReference type="PROSITE" id="PS00300">
    <property type="entry name" value="SRP54"/>
    <property type="match status" value="1"/>
</dbReference>
<dbReference type="FunFam" id="1.20.120.140:FF:000002">
    <property type="entry name" value="Signal recognition particle receptor FtsY"/>
    <property type="match status" value="1"/>
</dbReference>
<evidence type="ECO:0000256" key="5">
    <source>
        <dbReference type="ARBA" id="ARBA00023134"/>
    </source>
</evidence>
<comment type="function">
    <text evidence="9">Involved in targeting and insertion of nascent membrane proteins into the cytoplasmic membrane. Acts as a receptor for the complex formed by the signal recognition particle (SRP) and the ribosome-nascent chain (RNC).</text>
</comment>
<dbReference type="InterPro" id="IPR008385">
    <property type="entry name" value="ASFV_p54"/>
</dbReference>
<evidence type="ECO:0000259" key="12">
    <source>
        <dbReference type="PROSITE" id="PS00300"/>
    </source>
</evidence>
<keyword evidence="3 9" id="KW-0547">Nucleotide-binding</keyword>
<keyword evidence="2 9" id="KW-0963">Cytoplasm</keyword>
<dbReference type="EC" id="3.6.5.4" evidence="9"/>
<keyword evidence="6 9" id="KW-0472">Membrane</keyword>
<dbReference type="PANTHER" id="PTHR43134:SF1">
    <property type="entry name" value="SIGNAL RECOGNITION PARTICLE RECEPTOR SUBUNIT ALPHA"/>
    <property type="match status" value="1"/>
</dbReference>
<comment type="subcellular location">
    <subcellularLocation>
        <location evidence="9">Cell membrane</location>
        <topology evidence="9">Peripheral membrane protein</topology>
        <orientation evidence="9">Cytoplasmic side</orientation>
    </subcellularLocation>
    <subcellularLocation>
        <location evidence="9">Cytoplasm</location>
    </subcellularLocation>
</comment>
<dbReference type="Gene3D" id="1.20.120.140">
    <property type="entry name" value="Signal recognition particle SRP54, nucleotide-binding domain"/>
    <property type="match status" value="1"/>
</dbReference>
<feature type="compositionally biased region" description="Acidic residues" evidence="10">
    <location>
        <begin position="282"/>
        <end position="292"/>
    </location>
</feature>
<evidence type="ECO:0000256" key="1">
    <source>
        <dbReference type="ARBA" id="ARBA00022475"/>
    </source>
</evidence>
<dbReference type="GO" id="GO:0003924">
    <property type="term" value="F:GTPase activity"/>
    <property type="evidence" value="ECO:0007669"/>
    <property type="project" value="UniProtKB-UniRule"/>
</dbReference>
<dbReference type="InterPro" id="IPR013822">
    <property type="entry name" value="Signal_recog_particl_SRP54_hlx"/>
</dbReference>
<evidence type="ECO:0000256" key="8">
    <source>
        <dbReference type="ARBA" id="ARBA00048027"/>
    </source>
</evidence>
<evidence type="ECO:0000256" key="2">
    <source>
        <dbReference type="ARBA" id="ARBA00022490"/>
    </source>
</evidence>
<evidence type="ECO:0000256" key="4">
    <source>
        <dbReference type="ARBA" id="ARBA00022801"/>
    </source>
</evidence>
<feature type="region of interest" description="Disordered" evidence="10">
    <location>
        <begin position="34"/>
        <end position="292"/>
    </location>
</feature>
<keyword evidence="4 9" id="KW-0378">Hydrolase</keyword>
<feature type="binding site" evidence="9">
    <location>
        <begin position="549"/>
        <end position="552"/>
    </location>
    <ligand>
        <name>GTP</name>
        <dbReference type="ChEBI" id="CHEBI:37565"/>
    </ligand>
</feature>
<keyword evidence="1 9" id="KW-1003">Cell membrane</keyword>
<dbReference type="PANTHER" id="PTHR43134">
    <property type="entry name" value="SIGNAL RECOGNITION PARTICLE RECEPTOR SUBUNIT ALPHA"/>
    <property type="match status" value="1"/>
</dbReference>
<dbReference type="AlphaFoldDB" id="A0A1N7J1Y7"/>
<organism evidence="13 14">
    <name type="scientific">Corynebacterium appendicis CIP 107643</name>
    <dbReference type="NCBI Taxonomy" id="1161099"/>
    <lineage>
        <taxon>Bacteria</taxon>
        <taxon>Bacillati</taxon>
        <taxon>Actinomycetota</taxon>
        <taxon>Actinomycetes</taxon>
        <taxon>Mycobacteriales</taxon>
        <taxon>Corynebacteriaceae</taxon>
        <taxon>Corynebacterium</taxon>
    </lineage>
</organism>
<feature type="compositionally biased region" description="Basic and acidic residues" evidence="10">
    <location>
        <begin position="165"/>
        <end position="180"/>
    </location>
</feature>
<dbReference type="Pfam" id="PF05568">
    <property type="entry name" value="ASFV_J13L"/>
    <property type="match status" value="1"/>
</dbReference>
<dbReference type="GO" id="GO:0005737">
    <property type="term" value="C:cytoplasm"/>
    <property type="evidence" value="ECO:0007669"/>
    <property type="project" value="UniProtKB-SubCell"/>
</dbReference>
<dbReference type="SMART" id="SM00963">
    <property type="entry name" value="SRP54_N"/>
    <property type="match status" value="1"/>
</dbReference>
<dbReference type="SMART" id="SM00382">
    <property type="entry name" value="AAA"/>
    <property type="match status" value="1"/>
</dbReference>
<dbReference type="SMART" id="SM00962">
    <property type="entry name" value="SRP54"/>
    <property type="match status" value="1"/>
</dbReference>
<dbReference type="InterPro" id="IPR027417">
    <property type="entry name" value="P-loop_NTPase"/>
</dbReference>
<dbReference type="NCBIfam" id="TIGR00064">
    <property type="entry name" value="ftsY"/>
    <property type="match status" value="1"/>
</dbReference>
<dbReference type="GO" id="GO:0006614">
    <property type="term" value="P:SRP-dependent cotranslational protein targeting to membrane"/>
    <property type="evidence" value="ECO:0007669"/>
    <property type="project" value="InterPro"/>
</dbReference>
<evidence type="ECO:0000256" key="7">
    <source>
        <dbReference type="ARBA" id="ARBA00023170"/>
    </source>
</evidence>
<keyword evidence="11" id="KW-1133">Transmembrane helix</keyword>
<dbReference type="Gene3D" id="3.40.50.300">
    <property type="entry name" value="P-loop containing nucleotide triphosphate hydrolases"/>
    <property type="match status" value="1"/>
</dbReference>
<sequence>MMNSTVLWVVIAVVVVLLIILGIVIVVGNNRKKSKTVSFEKKEPEQQKELTQQEKSGNYQAKGGFNFAPAGAPTAEKEPVRVDEPLKRDTPSTSPKVADAGAAAGAAGAAAASSAKPASAKNTETADAAETEQVAPAPTVEDEVDPVELGETETKVIEPDPAEVEPAKDPAPEAQVDQKKPAAAVEPETPAEPEDKPGDIAGADHPVELEEPSDATPAEAEAEAQEAAEAARSTAEAAEEAREQTPAPERSEGAAAGAAGAAAAAEQPAAEETEASVIETEPVPDEQLDDIEPATGRIGKLRGRLSRSQNAIGQGLLGILSAGDLDEDAWEEIEDTLIMADLGAELTMKVTESLREKIAERGVSTEEEARAMLRETLIEAGKPELDRSIKAMPNNGKPAVILVVGVNGTGKTTTTGKLARVLISMGHSVVLGAADTFRAAAADQLETWGRRVGASTVRGKEGADPASVAFDAVKTGVEQQADVVLVDTAGRLHTSTGLMDQLGKVKRVVEKKSQVDEVLLVLDATVGQNGLTQARVFKDVVEITGVVLTKLDGTAKGGIVFQVQEELGVPVKLVGLGEGADDLAPFEVEGFVDALLG</sequence>
<evidence type="ECO:0000256" key="6">
    <source>
        <dbReference type="ARBA" id="ARBA00023136"/>
    </source>
</evidence>
<dbReference type="Pfam" id="PF00448">
    <property type="entry name" value="SRP54"/>
    <property type="match status" value="1"/>
</dbReference>
<comment type="similarity">
    <text evidence="9">Belongs to the GTP-binding SRP family. FtsY subfamily.</text>
</comment>
<protein>
    <recommendedName>
        <fullName evidence="9">Signal recognition particle receptor FtsY</fullName>
        <shortName evidence="9">SRP receptor</shortName>
        <ecNumber evidence="9">3.6.5.4</ecNumber>
    </recommendedName>
</protein>
<keyword evidence="5 9" id="KW-0342">GTP-binding</keyword>
<dbReference type="GO" id="GO:0005525">
    <property type="term" value="F:GTP binding"/>
    <property type="evidence" value="ECO:0007669"/>
    <property type="project" value="UniProtKB-UniRule"/>
</dbReference>
<dbReference type="Proteomes" id="UP000186292">
    <property type="component" value="Unassembled WGS sequence"/>
</dbReference>
<feature type="compositionally biased region" description="Basic and acidic residues" evidence="10">
    <location>
        <begin position="75"/>
        <end position="90"/>
    </location>
</feature>
<comment type="catalytic activity">
    <reaction evidence="8 9">
        <text>GTP + H2O = GDP + phosphate + H(+)</text>
        <dbReference type="Rhea" id="RHEA:19669"/>
        <dbReference type="ChEBI" id="CHEBI:15377"/>
        <dbReference type="ChEBI" id="CHEBI:15378"/>
        <dbReference type="ChEBI" id="CHEBI:37565"/>
        <dbReference type="ChEBI" id="CHEBI:43474"/>
        <dbReference type="ChEBI" id="CHEBI:58189"/>
        <dbReference type="EC" id="3.6.5.4"/>
    </reaction>
</comment>
<feature type="compositionally biased region" description="Low complexity" evidence="10">
    <location>
        <begin position="98"/>
        <end position="120"/>
    </location>
</feature>
<dbReference type="InterPro" id="IPR000897">
    <property type="entry name" value="SRP54_GTPase_dom"/>
</dbReference>
<evidence type="ECO:0000313" key="13">
    <source>
        <dbReference type="EMBL" id="SIS43294.1"/>
    </source>
</evidence>
<accession>A0A1N7J1Y7</accession>
<feature type="compositionally biased region" description="Low complexity" evidence="10">
    <location>
        <begin position="227"/>
        <end position="236"/>
    </location>
</feature>
<feature type="transmembrane region" description="Helical" evidence="11">
    <location>
        <begin position="6"/>
        <end position="27"/>
    </location>
</feature>
<feature type="binding site" evidence="9">
    <location>
        <begin position="487"/>
        <end position="491"/>
    </location>
    <ligand>
        <name>GTP</name>
        <dbReference type="ChEBI" id="CHEBI:37565"/>
    </ligand>
</feature>
<dbReference type="InterPro" id="IPR003593">
    <property type="entry name" value="AAA+_ATPase"/>
</dbReference>
<evidence type="ECO:0000313" key="14">
    <source>
        <dbReference type="Proteomes" id="UP000186292"/>
    </source>
</evidence>
<evidence type="ECO:0000256" key="3">
    <source>
        <dbReference type="ARBA" id="ARBA00022741"/>
    </source>
</evidence>
<keyword evidence="11" id="KW-0812">Transmembrane</keyword>
<evidence type="ECO:0000256" key="10">
    <source>
        <dbReference type="SAM" id="MobiDB-lite"/>
    </source>
</evidence>
<dbReference type="InterPro" id="IPR004390">
    <property type="entry name" value="SR_rcpt_FtsY"/>
</dbReference>
<dbReference type="GO" id="GO:0005047">
    <property type="term" value="F:signal recognition particle binding"/>
    <property type="evidence" value="ECO:0007669"/>
    <property type="project" value="TreeGrafter"/>
</dbReference>
<dbReference type="InterPro" id="IPR036225">
    <property type="entry name" value="SRP/SRP_N"/>
</dbReference>
<feature type="compositionally biased region" description="Basic and acidic residues" evidence="10">
    <location>
        <begin position="38"/>
        <end position="52"/>
    </location>
</feature>
<dbReference type="InterPro" id="IPR042101">
    <property type="entry name" value="SRP54_N_sf"/>
</dbReference>
<dbReference type="HAMAP" id="MF_00920">
    <property type="entry name" value="FtsY"/>
    <property type="match status" value="1"/>
</dbReference>
<gene>
    <name evidence="9" type="primary">ftsY</name>
    <name evidence="13" type="ORF">SAMN05444817_103155</name>
</gene>